<gene>
    <name evidence="1" type="ORF">EVAR_54879_1</name>
</gene>
<keyword evidence="2" id="KW-1185">Reference proteome</keyword>
<name>A0A4C1YHB3_EUMVA</name>
<comment type="caution">
    <text evidence="1">The sequence shown here is derived from an EMBL/GenBank/DDBJ whole genome shotgun (WGS) entry which is preliminary data.</text>
</comment>
<evidence type="ECO:0000313" key="2">
    <source>
        <dbReference type="Proteomes" id="UP000299102"/>
    </source>
</evidence>
<proteinExistence type="predicted"/>
<evidence type="ECO:0000313" key="1">
    <source>
        <dbReference type="EMBL" id="GBP73827.1"/>
    </source>
</evidence>
<sequence>MRSAGKERGAMTRVALMSALRIPGAMRGHDGRNAGSLHAGELKFLFRHPRRSNYLCARPLDARTTLVANPLVDARTSGQFKCNDRQIFFQTTTTMLFKSGSNSTNVEDVPNEFRPLRWAASLLLLLASSPSAAAPSVLPFAAPPPRAPRAQPQLPQTTRRVLREAPLTSKLSEYQNLSSIGSRTVGYGLVKNSIADFF</sequence>
<protein>
    <submittedName>
        <fullName evidence="1">Uncharacterized protein</fullName>
    </submittedName>
</protein>
<dbReference type="Proteomes" id="UP000299102">
    <property type="component" value="Unassembled WGS sequence"/>
</dbReference>
<dbReference type="AlphaFoldDB" id="A0A4C1YHB3"/>
<accession>A0A4C1YHB3</accession>
<reference evidence="1 2" key="1">
    <citation type="journal article" date="2019" name="Commun. Biol.">
        <title>The bagworm genome reveals a unique fibroin gene that provides high tensile strength.</title>
        <authorList>
            <person name="Kono N."/>
            <person name="Nakamura H."/>
            <person name="Ohtoshi R."/>
            <person name="Tomita M."/>
            <person name="Numata K."/>
            <person name="Arakawa K."/>
        </authorList>
    </citation>
    <scope>NUCLEOTIDE SEQUENCE [LARGE SCALE GENOMIC DNA]</scope>
</reference>
<organism evidence="1 2">
    <name type="scientific">Eumeta variegata</name>
    <name type="common">Bagworm moth</name>
    <name type="synonym">Eumeta japonica</name>
    <dbReference type="NCBI Taxonomy" id="151549"/>
    <lineage>
        <taxon>Eukaryota</taxon>
        <taxon>Metazoa</taxon>
        <taxon>Ecdysozoa</taxon>
        <taxon>Arthropoda</taxon>
        <taxon>Hexapoda</taxon>
        <taxon>Insecta</taxon>
        <taxon>Pterygota</taxon>
        <taxon>Neoptera</taxon>
        <taxon>Endopterygota</taxon>
        <taxon>Lepidoptera</taxon>
        <taxon>Glossata</taxon>
        <taxon>Ditrysia</taxon>
        <taxon>Tineoidea</taxon>
        <taxon>Psychidae</taxon>
        <taxon>Oiketicinae</taxon>
        <taxon>Eumeta</taxon>
    </lineage>
</organism>
<dbReference type="EMBL" id="BGZK01001187">
    <property type="protein sequence ID" value="GBP73827.1"/>
    <property type="molecule type" value="Genomic_DNA"/>
</dbReference>